<dbReference type="SUPFAM" id="SSF55785">
    <property type="entry name" value="PYP-like sensor domain (PAS domain)"/>
    <property type="match status" value="2"/>
</dbReference>
<dbReference type="Pfam" id="PF13426">
    <property type="entry name" value="PAS_9"/>
    <property type="match status" value="2"/>
</dbReference>
<dbReference type="Proteomes" id="UP000281112">
    <property type="component" value="Unassembled WGS sequence"/>
</dbReference>
<dbReference type="InterPro" id="IPR000014">
    <property type="entry name" value="PAS"/>
</dbReference>
<dbReference type="EMBL" id="RJVQ01000001">
    <property type="protein sequence ID" value="RQW64540.1"/>
    <property type="molecule type" value="Genomic_DNA"/>
</dbReference>
<dbReference type="CDD" id="cd00130">
    <property type="entry name" value="PAS"/>
    <property type="match status" value="1"/>
</dbReference>
<name>A0A3N9TJY4_9VIBR</name>
<proteinExistence type="predicted"/>
<reference evidence="2 3" key="1">
    <citation type="submission" date="2018-11" db="EMBL/GenBank/DDBJ databases">
        <title>Vibrio LJC006 sp. nov., isolated from seawater during the bloom of the enteromorpha.</title>
        <authorList>
            <person name="Liang J."/>
        </authorList>
    </citation>
    <scope>NUCLEOTIDE SEQUENCE [LARGE SCALE GENOMIC DNA]</scope>
    <source>
        <strain evidence="2 3">LJC006</strain>
    </source>
</reference>
<dbReference type="AlphaFoldDB" id="A0A3N9TJY4"/>
<sequence length="268" mass="30916">MNEVNVQDNGFETVFRDSKDGLALFKDGIFVDCNQSMLDLVGLDHKEDFIGLTPFDFSPEFQSDGMSSEEKGMEYIRRCYEEGSVRFEWNHKKYNGELFSCEVIITKMILNGEVVVHANWRDITEKKELELKVAEQKEIFETLFNESMDGLSVFDGEKYTDCNKAFLKLFGFTKKEEVIGTHPRDISPQYQADGRLSGDVAKELIKDSFTKGSVRFEWIHRKVDGTNFWTEVIITKVKLNDVDSIYAVIRDISEKMSSNFSFMSEIKS</sequence>
<organism evidence="2 3">
    <name type="scientific">Vibrio viridaestus</name>
    <dbReference type="NCBI Taxonomy" id="2487322"/>
    <lineage>
        <taxon>Bacteria</taxon>
        <taxon>Pseudomonadati</taxon>
        <taxon>Pseudomonadota</taxon>
        <taxon>Gammaproteobacteria</taxon>
        <taxon>Vibrionales</taxon>
        <taxon>Vibrionaceae</taxon>
        <taxon>Vibrio</taxon>
    </lineage>
</organism>
<comment type="caution">
    <text evidence="2">The sequence shown here is derived from an EMBL/GenBank/DDBJ whole genome shotgun (WGS) entry which is preliminary data.</text>
</comment>
<keyword evidence="3" id="KW-1185">Reference proteome</keyword>
<dbReference type="OrthoDB" id="9016132at2"/>
<evidence type="ECO:0000313" key="2">
    <source>
        <dbReference type="EMBL" id="RQW64540.1"/>
    </source>
</evidence>
<gene>
    <name evidence="2" type="ORF">EES38_00370</name>
</gene>
<evidence type="ECO:0000259" key="1">
    <source>
        <dbReference type="SMART" id="SM00091"/>
    </source>
</evidence>
<dbReference type="Gene3D" id="3.30.450.20">
    <property type="entry name" value="PAS domain"/>
    <property type="match status" value="2"/>
</dbReference>
<feature type="domain" description="PAS" evidence="1">
    <location>
        <begin position="138"/>
        <end position="205"/>
    </location>
</feature>
<dbReference type="InterPro" id="IPR035965">
    <property type="entry name" value="PAS-like_dom_sf"/>
</dbReference>
<accession>A0A3N9TJY4</accession>
<feature type="domain" description="PAS" evidence="1">
    <location>
        <begin position="9"/>
        <end position="74"/>
    </location>
</feature>
<dbReference type="NCBIfam" id="TIGR00229">
    <property type="entry name" value="sensory_box"/>
    <property type="match status" value="2"/>
</dbReference>
<dbReference type="RefSeq" id="WP_124935192.1">
    <property type="nucleotide sequence ID" value="NZ_RJVQ01000001.1"/>
</dbReference>
<protein>
    <submittedName>
        <fullName evidence="2">PAS domain-containing protein</fullName>
    </submittedName>
</protein>
<evidence type="ECO:0000313" key="3">
    <source>
        <dbReference type="Proteomes" id="UP000281112"/>
    </source>
</evidence>
<dbReference type="SMART" id="SM00091">
    <property type="entry name" value="PAS"/>
    <property type="match status" value="2"/>
</dbReference>